<keyword evidence="4" id="KW-1185">Reference proteome</keyword>
<dbReference type="STRING" id="290052.ASU35_03950"/>
<sequence length="156" mass="16614">MAGMNADHINPFLIAGTQVLKNMCFVDAQIGKPYLKDATFTSDTLVIIIGVTGEMRGQVMIAFENSVACDIASKMCMMPITQLDELSTSAICELGNMIMGNTATVFSTKGIGIDITPPTVCTGDVAFTTGFAKNICIPIIYDGDKTIEFNIALKGD</sequence>
<dbReference type="PANTHER" id="PTHR39452">
    <property type="entry name" value="CHEY-P PHOSPHATASE CHEX"/>
    <property type="match status" value="1"/>
</dbReference>
<evidence type="ECO:0000256" key="1">
    <source>
        <dbReference type="ARBA" id="ARBA00022500"/>
    </source>
</evidence>
<dbReference type="EMBL" id="LNAM01000197">
    <property type="protein sequence ID" value="KSV57873.1"/>
    <property type="molecule type" value="Genomic_DNA"/>
</dbReference>
<keyword evidence="1" id="KW-0145">Chemotaxis</keyword>
<accession>A0A0V8QBD8</accession>
<protein>
    <submittedName>
        <fullName evidence="3">Chemotaxis protein CheC</fullName>
    </submittedName>
</protein>
<dbReference type="InterPro" id="IPR038756">
    <property type="entry name" value="CheX-like"/>
</dbReference>
<dbReference type="CDD" id="cd17906">
    <property type="entry name" value="CheX"/>
    <property type="match status" value="1"/>
</dbReference>
<dbReference type="RefSeq" id="WP_058353928.1">
    <property type="nucleotide sequence ID" value="NZ_CABMMD010000197.1"/>
</dbReference>
<organism evidence="3 4">
    <name type="scientific">Acetivibrio ethanolgignens</name>
    <dbReference type="NCBI Taxonomy" id="290052"/>
    <lineage>
        <taxon>Bacteria</taxon>
        <taxon>Bacillati</taxon>
        <taxon>Bacillota</taxon>
        <taxon>Clostridia</taxon>
        <taxon>Eubacteriales</taxon>
        <taxon>Oscillospiraceae</taxon>
        <taxon>Acetivibrio</taxon>
    </lineage>
</organism>
<dbReference type="Pfam" id="PF13690">
    <property type="entry name" value="CheX"/>
    <property type="match status" value="1"/>
</dbReference>
<dbReference type="Proteomes" id="UP000054874">
    <property type="component" value="Unassembled WGS sequence"/>
</dbReference>
<proteinExistence type="predicted"/>
<dbReference type="AlphaFoldDB" id="A0A0V8QBD8"/>
<dbReference type="SUPFAM" id="SSF103039">
    <property type="entry name" value="CheC-like"/>
    <property type="match status" value="1"/>
</dbReference>
<dbReference type="InterPro" id="IPR028976">
    <property type="entry name" value="CheC-like_sf"/>
</dbReference>
<reference evidence="3 4" key="1">
    <citation type="submission" date="2015-11" db="EMBL/GenBank/DDBJ databases">
        <title>Butyribacter intestini gen. nov., sp. nov., a butyric acid-producing bacterium of the family Lachnospiraceae isolated from the human faeces.</title>
        <authorList>
            <person name="Zou Y."/>
            <person name="Xue W."/>
            <person name="Luo G."/>
            <person name="Lv M."/>
        </authorList>
    </citation>
    <scope>NUCLEOTIDE SEQUENCE [LARGE SCALE GENOMIC DNA]</scope>
    <source>
        <strain evidence="3 4">ACET-33324</strain>
    </source>
</reference>
<evidence type="ECO:0000313" key="3">
    <source>
        <dbReference type="EMBL" id="KSV57873.1"/>
    </source>
</evidence>
<name>A0A0V8QBD8_9FIRM</name>
<evidence type="ECO:0000259" key="2">
    <source>
        <dbReference type="Pfam" id="PF13690"/>
    </source>
</evidence>
<gene>
    <name evidence="3" type="ORF">ASU35_03950</name>
</gene>
<dbReference type="Gene3D" id="3.40.1550.10">
    <property type="entry name" value="CheC-like"/>
    <property type="match status" value="1"/>
</dbReference>
<dbReference type="InterPro" id="IPR028051">
    <property type="entry name" value="CheX-like_dom"/>
</dbReference>
<comment type="caution">
    <text evidence="3">The sequence shown here is derived from an EMBL/GenBank/DDBJ whole genome shotgun (WGS) entry which is preliminary data.</text>
</comment>
<evidence type="ECO:0000313" key="4">
    <source>
        <dbReference type="Proteomes" id="UP000054874"/>
    </source>
</evidence>
<feature type="domain" description="Chemotaxis phosphatase CheX-like" evidence="2">
    <location>
        <begin position="46"/>
        <end position="124"/>
    </location>
</feature>
<dbReference type="GO" id="GO:0006935">
    <property type="term" value="P:chemotaxis"/>
    <property type="evidence" value="ECO:0007669"/>
    <property type="project" value="UniProtKB-KW"/>
</dbReference>
<dbReference type="OrthoDB" id="9788100at2"/>
<dbReference type="PANTHER" id="PTHR39452:SF1">
    <property type="entry name" value="CHEY-P PHOSPHATASE CHEX"/>
    <property type="match status" value="1"/>
</dbReference>